<keyword evidence="2" id="KW-1185">Reference proteome</keyword>
<name>A0ACC0HNC3_9ERIC</name>
<evidence type="ECO:0000313" key="1">
    <source>
        <dbReference type="EMBL" id="KAI8014845.1"/>
    </source>
</evidence>
<comment type="caution">
    <text evidence="1">The sequence shown here is derived from an EMBL/GenBank/DDBJ whole genome shotgun (WGS) entry which is preliminary data.</text>
</comment>
<dbReference type="Proteomes" id="UP001060215">
    <property type="component" value="Chromosome 4"/>
</dbReference>
<dbReference type="EMBL" id="CM045761">
    <property type="protein sequence ID" value="KAI8014845.1"/>
    <property type="molecule type" value="Genomic_DNA"/>
</dbReference>
<organism evidence="1 2">
    <name type="scientific">Camellia lanceoleosa</name>
    <dbReference type="NCBI Taxonomy" id="1840588"/>
    <lineage>
        <taxon>Eukaryota</taxon>
        <taxon>Viridiplantae</taxon>
        <taxon>Streptophyta</taxon>
        <taxon>Embryophyta</taxon>
        <taxon>Tracheophyta</taxon>
        <taxon>Spermatophyta</taxon>
        <taxon>Magnoliopsida</taxon>
        <taxon>eudicotyledons</taxon>
        <taxon>Gunneridae</taxon>
        <taxon>Pentapetalae</taxon>
        <taxon>asterids</taxon>
        <taxon>Ericales</taxon>
        <taxon>Theaceae</taxon>
        <taxon>Camellia</taxon>
    </lineage>
</organism>
<protein>
    <submittedName>
        <fullName evidence="1">Uncharacterized protein</fullName>
    </submittedName>
</protein>
<sequence>MLDHELLEDSISLNYLISIASSMRHSGYSVSPLLLPHFHRRLCCEASSTFHEEQHLLVNAWVIHRTPIRGMSLRFKRERFEGFEEGRFQVYPIWSGEKSMS</sequence>
<reference evidence="1 2" key="1">
    <citation type="journal article" date="2022" name="Plant J.">
        <title>Chromosome-level genome of Camellia lanceoleosa provides a valuable resource for understanding genome evolution and self-incompatibility.</title>
        <authorList>
            <person name="Gong W."/>
            <person name="Xiao S."/>
            <person name="Wang L."/>
            <person name="Liao Z."/>
            <person name="Chang Y."/>
            <person name="Mo W."/>
            <person name="Hu G."/>
            <person name="Li W."/>
            <person name="Zhao G."/>
            <person name="Zhu H."/>
            <person name="Hu X."/>
            <person name="Ji K."/>
            <person name="Xiang X."/>
            <person name="Song Q."/>
            <person name="Yuan D."/>
            <person name="Jin S."/>
            <person name="Zhang L."/>
        </authorList>
    </citation>
    <scope>NUCLEOTIDE SEQUENCE [LARGE SCALE GENOMIC DNA]</scope>
    <source>
        <strain evidence="1">SQ_2022a</strain>
    </source>
</reference>
<proteinExistence type="predicted"/>
<accession>A0ACC0HNC3</accession>
<gene>
    <name evidence="1" type="ORF">LOK49_LG05G03364</name>
</gene>
<evidence type="ECO:0000313" key="2">
    <source>
        <dbReference type="Proteomes" id="UP001060215"/>
    </source>
</evidence>